<reference evidence="2" key="1">
    <citation type="submission" date="2023-04" db="EMBL/GenBank/DDBJ databases">
        <authorList>
            <consortium name="ELIXIR-Norway"/>
        </authorList>
    </citation>
    <scope>NUCLEOTIDE SEQUENCE [LARGE SCALE GENOMIC DNA]</scope>
</reference>
<gene>
    <name evidence="2" type="ORF">MRATA1EN1_LOCUS11213</name>
</gene>
<protein>
    <submittedName>
        <fullName evidence="2">Uncharacterized protein</fullName>
    </submittedName>
</protein>
<evidence type="ECO:0000313" key="3">
    <source>
        <dbReference type="Proteomes" id="UP001176941"/>
    </source>
</evidence>
<dbReference type="Proteomes" id="UP001176941">
    <property type="component" value="Chromosome 20"/>
</dbReference>
<evidence type="ECO:0000256" key="1">
    <source>
        <dbReference type="SAM" id="MobiDB-lite"/>
    </source>
</evidence>
<name>A0ABN8YMJ1_RANTA</name>
<organism evidence="2 3">
    <name type="scientific">Rangifer tarandus platyrhynchus</name>
    <name type="common">Svalbard reindeer</name>
    <dbReference type="NCBI Taxonomy" id="3082113"/>
    <lineage>
        <taxon>Eukaryota</taxon>
        <taxon>Metazoa</taxon>
        <taxon>Chordata</taxon>
        <taxon>Craniata</taxon>
        <taxon>Vertebrata</taxon>
        <taxon>Euteleostomi</taxon>
        <taxon>Mammalia</taxon>
        <taxon>Eutheria</taxon>
        <taxon>Laurasiatheria</taxon>
        <taxon>Artiodactyla</taxon>
        <taxon>Ruminantia</taxon>
        <taxon>Pecora</taxon>
        <taxon>Cervidae</taxon>
        <taxon>Odocoileinae</taxon>
        <taxon>Rangifer</taxon>
    </lineage>
</organism>
<dbReference type="EMBL" id="OX459956">
    <property type="protein sequence ID" value="CAI9162251.1"/>
    <property type="molecule type" value="Genomic_DNA"/>
</dbReference>
<feature type="region of interest" description="Disordered" evidence="1">
    <location>
        <begin position="93"/>
        <end position="171"/>
    </location>
</feature>
<evidence type="ECO:0000313" key="2">
    <source>
        <dbReference type="EMBL" id="CAI9162251.1"/>
    </source>
</evidence>
<keyword evidence="3" id="KW-1185">Reference proteome</keyword>
<accession>A0ABN8YMJ1</accession>
<proteinExistence type="predicted"/>
<feature type="region of interest" description="Disordered" evidence="1">
    <location>
        <begin position="1"/>
        <end position="53"/>
    </location>
</feature>
<sequence>MMPQESQVQLEHLWGQTEADEEAHWPEGHLPVRSGTSLWPSHSPARGDVDGPVCGAEEWRRGATIPKASLLETTAQRHLGSRLGEFSASCATPLERTLEAGPGTSPPTSWPLRGGKTSPGTQSGILGVDGRDRRWHAGPHSSLPHQPQDRDWSPAAGLPAVLGGTSPGNGG</sequence>